<dbReference type="PANTHER" id="PTHR43000">
    <property type="entry name" value="DTDP-D-GLUCOSE 4,6-DEHYDRATASE-RELATED"/>
    <property type="match status" value="1"/>
</dbReference>
<reference evidence="9" key="1">
    <citation type="submission" date="2006-03" db="EMBL/GenBank/DDBJ databases">
        <title>Complete sequence of Rhodopseudomonas palustris BisB18.</title>
        <authorList>
            <consortium name="US DOE Joint Genome Institute"/>
            <person name="Copeland A."/>
            <person name="Lucas S."/>
            <person name="Lapidus A."/>
            <person name="Barry K."/>
            <person name="Detter J.C."/>
            <person name="Glavina del Rio T."/>
            <person name="Hammon N."/>
            <person name="Israni S."/>
            <person name="Dalin E."/>
            <person name="Tice H."/>
            <person name="Pitluck S."/>
            <person name="Chain P."/>
            <person name="Malfatti S."/>
            <person name="Shin M."/>
            <person name="Vergez L."/>
            <person name="Schmutz J."/>
            <person name="Larimer F."/>
            <person name="Land M."/>
            <person name="Hauser L."/>
            <person name="Pelletier D.A."/>
            <person name="Kyrpides N."/>
            <person name="Anderson I."/>
            <person name="Oda Y."/>
            <person name="Harwood C.S."/>
            <person name="Richardson P."/>
        </authorList>
    </citation>
    <scope>NUCLEOTIDE SEQUENCE [LARGE SCALE GENOMIC DNA]</scope>
    <source>
        <strain evidence="9">BisB18</strain>
    </source>
</reference>
<name>Q20YS5_RHOPB</name>
<dbReference type="GO" id="GO:0009225">
    <property type="term" value="P:nucleotide-sugar metabolic process"/>
    <property type="evidence" value="ECO:0007669"/>
    <property type="project" value="InterPro"/>
</dbReference>
<evidence type="ECO:0000256" key="1">
    <source>
        <dbReference type="ARBA" id="ARBA00001539"/>
    </source>
</evidence>
<dbReference type="Gene3D" id="3.40.50.720">
    <property type="entry name" value="NAD(P)-binding Rossmann-like Domain"/>
    <property type="match status" value="1"/>
</dbReference>
<feature type="domain" description="NAD(P)-binding" evidence="8">
    <location>
        <begin position="6"/>
        <end position="325"/>
    </location>
</feature>
<comment type="similarity">
    <text evidence="3 7">Belongs to the NAD(P)-dependent epimerase/dehydratase family. dTDP-glucose dehydratase subfamily.</text>
</comment>
<evidence type="ECO:0000256" key="6">
    <source>
        <dbReference type="ARBA" id="ARBA00023239"/>
    </source>
</evidence>
<dbReference type="EMBL" id="CP000301">
    <property type="protein sequence ID" value="ABD89711.1"/>
    <property type="molecule type" value="Genomic_DNA"/>
</dbReference>
<comment type="cofactor">
    <cofactor evidence="2 7">
        <name>NAD(+)</name>
        <dbReference type="ChEBI" id="CHEBI:57540"/>
    </cofactor>
</comment>
<dbReference type="SUPFAM" id="SSF51735">
    <property type="entry name" value="NAD(P)-binding Rossmann-fold domains"/>
    <property type="match status" value="1"/>
</dbReference>
<dbReference type="NCBIfam" id="TIGR01181">
    <property type="entry name" value="dTDP_gluc_dehyt"/>
    <property type="match status" value="1"/>
</dbReference>
<keyword evidence="5" id="KW-0520">NAD</keyword>
<dbReference type="HOGENOM" id="CLU_007383_1_14_5"/>
<gene>
    <name evidence="9" type="ordered locus">RPC_4187</name>
</gene>
<dbReference type="eggNOG" id="COG1088">
    <property type="taxonomic scope" value="Bacteria"/>
</dbReference>
<dbReference type="KEGG" id="rpc:RPC_4187"/>
<dbReference type="AlphaFoldDB" id="Q20YS5"/>
<dbReference type="InterPro" id="IPR016040">
    <property type="entry name" value="NAD(P)-bd_dom"/>
</dbReference>
<dbReference type="InterPro" id="IPR036291">
    <property type="entry name" value="NAD(P)-bd_dom_sf"/>
</dbReference>
<organism evidence="9">
    <name type="scientific">Rhodopseudomonas palustris (strain BisB18)</name>
    <dbReference type="NCBI Taxonomy" id="316056"/>
    <lineage>
        <taxon>Bacteria</taxon>
        <taxon>Pseudomonadati</taxon>
        <taxon>Pseudomonadota</taxon>
        <taxon>Alphaproteobacteria</taxon>
        <taxon>Hyphomicrobiales</taxon>
        <taxon>Nitrobacteraceae</taxon>
        <taxon>Rhodopseudomonas</taxon>
    </lineage>
</organism>
<dbReference type="OrthoDB" id="9801785at2"/>
<dbReference type="EC" id="4.2.1.46" evidence="4 7"/>
<evidence type="ECO:0000256" key="3">
    <source>
        <dbReference type="ARBA" id="ARBA00008178"/>
    </source>
</evidence>
<dbReference type="Pfam" id="PF16363">
    <property type="entry name" value="GDP_Man_Dehyd"/>
    <property type="match status" value="1"/>
</dbReference>
<keyword evidence="6 7" id="KW-0456">Lyase</keyword>
<evidence type="ECO:0000259" key="8">
    <source>
        <dbReference type="Pfam" id="PF16363"/>
    </source>
</evidence>
<evidence type="ECO:0000256" key="4">
    <source>
        <dbReference type="ARBA" id="ARBA00011990"/>
    </source>
</evidence>
<evidence type="ECO:0000256" key="7">
    <source>
        <dbReference type="RuleBase" id="RU004473"/>
    </source>
</evidence>
<dbReference type="STRING" id="316056.RPC_4187"/>
<protein>
    <recommendedName>
        <fullName evidence="4 7">dTDP-glucose 4,6-dehydratase</fullName>
        <ecNumber evidence="4 7">4.2.1.46</ecNumber>
    </recommendedName>
</protein>
<evidence type="ECO:0000313" key="9">
    <source>
        <dbReference type="EMBL" id="ABD89711.1"/>
    </source>
</evidence>
<dbReference type="CDD" id="cd05246">
    <property type="entry name" value="dTDP_GD_SDR_e"/>
    <property type="match status" value="1"/>
</dbReference>
<evidence type="ECO:0000256" key="5">
    <source>
        <dbReference type="ARBA" id="ARBA00023027"/>
    </source>
</evidence>
<dbReference type="GO" id="GO:0008460">
    <property type="term" value="F:dTDP-glucose 4,6-dehydratase activity"/>
    <property type="evidence" value="ECO:0007669"/>
    <property type="project" value="UniProtKB-EC"/>
</dbReference>
<dbReference type="Gene3D" id="3.90.25.10">
    <property type="entry name" value="UDP-galactose 4-epimerase, domain 1"/>
    <property type="match status" value="1"/>
</dbReference>
<evidence type="ECO:0000256" key="2">
    <source>
        <dbReference type="ARBA" id="ARBA00001911"/>
    </source>
</evidence>
<accession>Q20YS5</accession>
<dbReference type="RefSeq" id="WP_011474592.1">
    <property type="nucleotide sequence ID" value="NC_007925.1"/>
</dbReference>
<proteinExistence type="inferred from homology"/>
<comment type="catalytic activity">
    <reaction evidence="1 7">
        <text>dTDP-alpha-D-glucose = dTDP-4-dehydro-6-deoxy-alpha-D-glucose + H2O</text>
        <dbReference type="Rhea" id="RHEA:17221"/>
        <dbReference type="ChEBI" id="CHEBI:15377"/>
        <dbReference type="ChEBI" id="CHEBI:57477"/>
        <dbReference type="ChEBI" id="CHEBI:57649"/>
        <dbReference type="EC" id="4.2.1.46"/>
    </reaction>
</comment>
<sequence>MKNTVIITGGAGFIGSALCRHVVSSTDVKVVCIDKLTYAGTRTSLKTLEGNPRFVFEQLDICDAAAMAGVFATHQPRGVIHLAAESHVDRSIASAAPFITTNINGTFVLLEAARAYHGALAAADRDGFKFHHVSTDEVYGALGETGVFKEDTPYSPNSPYSASKAASDHLVNAWLHTYGLPTVTSNCSNNYGPHQFPEKLFPVMILNGLEGRPLPVYGQGANVRDWLFVEDHARALWTVFDKAAVGEKYMIGGHSERRNIDVVHGICDLLTELRPRPDGSSYRSLISFVTDRAGHDFRYSVDCSKIERELGWKPQHSFEDGLRRTVQWYIDNAWWWQPLRQKHA</sequence>
<dbReference type="InterPro" id="IPR005888">
    <property type="entry name" value="dTDP_Gluc_deHydtase"/>
</dbReference>